<dbReference type="Gene3D" id="2.60.120.260">
    <property type="entry name" value="Galactose-binding domain-like"/>
    <property type="match status" value="1"/>
</dbReference>
<name>A0A060C792_9VIBR</name>
<feature type="domain" description="Beta-mannosidase-like galactose-binding" evidence="3">
    <location>
        <begin position="19"/>
        <end position="117"/>
    </location>
</feature>
<dbReference type="PANTHER" id="PTHR43730">
    <property type="entry name" value="BETA-MANNOSIDASE"/>
    <property type="match status" value="1"/>
</dbReference>
<dbReference type="Pfam" id="PF22666">
    <property type="entry name" value="Glyco_hydro_2_N2"/>
    <property type="match status" value="1"/>
</dbReference>
<dbReference type="InterPro" id="IPR008979">
    <property type="entry name" value="Galactose-bd-like_sf"/>
</dbReference>
<dbReference type="SUPFAM" id="SSF49785">
    <property type="entry name" value="Galactose-binding domain-like"/>
    <property type="match status" value="1"/>
</dbReference>
<dbReference type="InterPro" id="IPR050887">
    <property type="entry name" value="Beta-mannosidase_GH2"/>
</dbReference>
<protein>
    <submittedName>
        <fullName evidence="4">CAZy families GH2 protein</fullName>
    </submittedName>
</protein>
<evidence type="ECO:0000256" key="2">
    <source>
        <dbReference type="ARBA" id="ARBA00023295"/>
    </source>
</evidence>
<reference evidence="4" key="1">
    <citation type="journal article" date="2013" name="Environ. Microbiol.">
        <title>Seasonally variable intestinal metagenomes of the red palm weevil (Rhynchophorus ferrugineus).</title>
        <authorList>
            <person name="Jia S."/>
            <person name="Zhang X."/>
            <person name="Zhang G."/>
            <person name="Yin A."/>
            <person name="Zhang S."/>
            <person name="Li F."/>
            <person name="Wang L."/>
            <person name="Zhao D."/>
            <person name="Yun Q."/>
            <person name="Tala"/>
            <person name="Wang J."/>
            <person name="Sun G."/>
            <person name="Baabdullah M."/>
            <person name="Yu X."/>
            <person name="Hu S."/>
            <person name="Al-Mssallem I.S."/>
            <person name="Yu J."/>
        </authorList>
    </citation>
    <scope>NUCLEOTIDE SEQUENCE</scope>
</reference>
<evidence type="ECO:0000259" key="3">
    <source>
        <dbReference type="Pfam" id="PF22666"/>
    </source>
</evidence>
<dbReference type="AlphaFoldDB" id="A0A060C792"/>
<keyword evidence="2" id="KW-0326">Glycosidase</keyword>
<evidence type="ECO:0000256" key="1">
    <source>
        <dbReference type="ARBA" id="ARBA00022801"/>
    </source>
</evidence>
<dbReference type="GO" id="GO:0006516">
    <property type="term" value="P:glycoprotein catabolic process"/>
    <property type="evidence" value="ECO:0007669"/>
    <property type="project" value="TreeGrafter"/>
</dbReference>
<dbReference type="PANTHER" id="PTHR43730:SF1">
    <property type="entry name" value="BETA-MANNOSIDASE"/>
    <property type="match status" value="1"/>
</dbReference>
<dbReference type="EMBL" id="KF121336">
    <property type="protein sequence ID" value="AIA88621.1"/>
    <property type="molecule type" value="Genomic_DNA"/>
</dbReference>
<dbReference type="InterPro" id="IPR054593">
    <property type="entry name" value="Beta-mannosidase-like_N2"/>
</dbReference>
<organism evidence="4">
    <name type="scientific">uncultured Vibrio sp</name>
    <dbReference type="NCBI Taxonomy" id="114054"/>
    <lineage>
        <taxon>Bacteria</taxon>
        <taxon>Pseudomonadati</taxon>
        <taxon>Pseudomonadota</taxon>
        <taxon>Gammaproteobacteria</taxon>
        <taxon>Vibrionales</taxon>
        <taxon>Vibrionaceae</taxon>
        <taxon>Vibrio</taxon>
        <taxon>environmental samples</taxon>
    </lineage>
</organism>
<evidence type="ECO:0000313" key="4">
    <source>
        <dbReference type="EMBL" id="AIA88621.1"/>
    </source>
</evidence>
<dbReference type="GO" id="GO:0004567">
    <property type="term" value="F:beta-mannosidase activity"/>
    <property type="evidence" value="ECO:0007669"/>
    <property type="project" value="TreeGrafter"/>
</dbReference>
<proteinExistence type="predicted"/>
<sequence>MSTMIDLGGEWRLGSPEWKDKTIPAELPGDNYSALLAAGMIPDPYFGRNEEKVQEFRRYEWEFAREFEVSEELLAKQYVYLNCEMVDTFATIRINGRKAVTTENAFCRYRPEVRSLLE</sequence>
<keyword evidence="1" id="KW-0378">Hydrolase</keyword>
<feature type="non-terminal residue" evidence="4">
    <location>
        <position position="118"/>
    </location>
</feature>
<accession>A0A060C792</accession>